<dbReference type="EMBL" id="SJTH01000006">
    <property type="protein sequence ID" value="TCJ05020.1"/>
    <property type="molecule type" value="Genomic_DNA"/>
</dbReference>
<sequence>MNKWMDVSQPLNNNIPVWPGDTPFSYKINWSKEESGSVNVGQITMSAHTGTHIDAPFHFDNEGKRVIELDINLYIGPAKVIHLTDRESICVEDLRGHQLSNVTRLLIYTGAWKNRSVFPETIPPIEPEAASYLAEQGVKLLGLDLPSVDKLDSKELPAHHELTRHGLHILEGLVLDEIDPGNYELAALPLPLSEADGSPVRAVLRKIEE</sequence>
<feature type="active site" description="Proton donor/acceptor" evidence="9">
    <location>
        <position position="58"/>
    </location>
</feature>
<keyword evidence="11" id="KW-1185">Reference proteome</keyword>
<dbReference type="OrthoDB" id="9796085at2"/>
<evidence type="ECO:0000256" key="5">
    <source>
        <dbReference type="ARBA" id="ARBA00022833"/>
    </source>
</evidence>
<dbReference type="Pfam" id="PF04199">
    <property type="entry name" value="Cyclase"/>
    <property type="match status" value="1"/>
</dbReference>
<dbReference type="UniPathway" id="UPA00333">
    <property type="reaction ID" value="UER00454"/>
</dbReference>
<keyword evidence="5 9" id="KW-0862">Zinc</keyword>
<feature type="binding site" evidence="9">
    <location>
        <position position="159"/>
    </location>
    <ligand>
        <name>Zn(2+)</name>
        <dbReference type="ChEBI" id="CHEBI:29105"/>
        <label>2</label>
    </ligand>
</feature>
<comment type="pathway">
    <text evidence="8 9">Amino-acid degradation; L-tryptophan degradation via kynurenine pathway; L-kynurenine from L-tryptophan: step 2/2.</text>
</comment>
<dbReference type="PANTHER" id="PTHR31118:SF32">
    <property type="entry name" value="KYNURENINE FORMAMIDASE"/>
    <property type="match status" value="1"/>
</dbReference>
<dbReference type="FunFam" id="3.50.30.50:FF:000001">
    <property type="entry name" value="Kynurenine formamidase"/>
    <property type="match status" value="1"/>
</dbReference>
<dbReference type="Proteomes" id="UP000293846">
    <property type="component" value="Unassembled WGS sequence"/>
</dbReference>
<reference evidence="10 11" key="1">
    <citation type="submission" date="2019-03" db="EMBL/GenBank/DDBJ databases">
        <authorList>
            <person name="Jensen L."/>
            <person name="Storgaard J."/>
            <person name="Sulaj E."/>
            <person name="Schramm A."/>
            <person name="Marshall I.P.G."/>
        </authorList>
    </citation>
    <scope>NUCLEOTIDE SEQUENCE [LARGE SCALE GENOMIC DNA]</scope>
    <source>
        <strain evidence="10 11">2017H2G3</strain>
    </source>
</reference>
<protein>
    <recommendedName>
        <fullName evidence="9">Kynurenine formamidase</fullName>
        <shortName evidence="9">KFA</shortName>
        <shortName evidence="9">KFase</shortName>
        <ecNumber evidence="9">3.5.1.9</ecNumber>
    </recommendedName>
    <alternativeName>
        <fullName evidence="9">Arylformamidase</fullName>
    </alternativeName>
    <alternativeName>
        <fullName evidence="9">N-formylkynurenine formamidase</fullName>
        <shortName evidence="9">FKF</shortName>
    </alternativeName>
</protein>
<evidence type="ECO:0000256" key="6">
    <source>
        <dbReference type="ARBA" id="ARBA00023079"/>
    </source>
</evidence>
<comment type="caution">
    <text evidence="10">The sequence shown here is derived from an EMBL/GenBank/DDBJ whole genome shotgun (WGS) entry which is preliminary data.</text>
</comment>
<comment type="cofactor">
    <cofactor evidence="9">
        <name>Zn(2+)</name>
        <dbReference type="ChEBI" id="CHEBI:29105"/>
    </cofactor>
    <text evidence="9">Binds 2 zinc ions per subunit.</text>
</comment>
<accession>A0A4R1AWZ9</accession>
<evidence type="ECO:0000256" key="2">
    <source>
        <dbReference type="ARBA" id="ARBA00011738"/>
    </source>
</evidence>
<feature type="binding site" evidence="9">
    <location>
        <position position="48"/>
    </location>
    <ligand>
        <name>Zn(2+)</name>
        <dbReference type="ChEBI" id="CHEBI:29105"/>
        <label>1</label>
    </ligand>
</feature>
<dbReference type="InterPro" id="IPR007325">
    <property type="entry name" value="KFase/CYL"/>
</dbReference>
<keyword evidence="3 9" id="KW-0479">Metal-binding</keyword>
<dbReference type="Gene3D" id="3.50.30.50">
    <property type="entry name" value="Putative cyclase"/>
    <property type="match status" value="1"/>
</dbReference>
<name>A0A4R1AWZ9_9BACI</name>
<evidence type="ECO:0000313" key="11">
    <source>
        <dbReference type="Proteomes" id="UP000293846"/>
    </source>
</evidence>
<dbReference type="GO" id="GO:0008270">
    <property type="term" value="F:zinc ion binding"/>
    <property type="evidence" value="ECO:0007669"/>
    <property type="project" value="UniProtKB-UniRule"/>
</dbReference>
<evidence type="ECO:0000256" key="7">
    <source>
        <dbReference type="ARBA" id="ARBA00048496"/>
    </source>
</evidence>
<feature type="binding site" evidence="9">
    <location>
        <position position="171"/>
    </location>
    <ligand>
        <name>Zn(2+)</name>
        <dbReference type="ChEBI" id="CHEBI:29105"/>
        <label>1</label>
    </ligand>
</feature>
<dbReference type="NCBIfam" id="TIGR03035">
    <property type="entry name" value="trp_arylform"/>
    <property type="match status" value="1"/>
</dbReference>
<dbReference type="AlphaFoldDB" id="A0A4R1AWZ9"/>
<keyword evidence="6 9" id="KW-0823">Tryptophan catabolism</keyword>
<dbReference type="HAMAP" id="MF_01969">
    <property type="entry name" value="KynB"/>
    <property type="match status" value="1"/>
</dbReference>
<evidence type="ECO:0000313" key="10">
    <source>
        <dbReference type="EMBL" id="TCJ05020.1"/>
    </source>
</evidence>
<dbReference type="STRING" id="1742358.GCA_001439605_00434"/>
<dbReference type="GO" id="GO:0004328">
    <property type="term" value="F:formamidase activity"/>
    <property type="evidence" value="ECO:0007669"/>
    <property type="project" value="InterPro"/>
</dbReference>
<comment type="subunit">
    <text evidence="2 9">Homodimer.</text>
</comment>
<evidence type="ECO:0000256" key="8">
    <source>
        <dbReference type="ARBA" id="ARBA00060547"/>
    </source>
</evidence>
<comment type="function">
    <text evidence="1 9">Catalyzes the hydrolysis of N-formyl-L-kynurenine to L-kynurenine, the second step in the kynurenine pathway of tryptophan degradation.</text>
</comment>
<dbReference type="SUPFAM" id="SSF102198">
    <property type="entry name" value="Putative cyclase"/>
    <property type="match status" value="1"/>
</dbReference>
<feature type="binding site" evidence="9">
    <location>
        <position position="171"/>
    </location>
    <ligand>
        <name>Zn(2+)</name>
        <dbReference type="ChEBI" id="CHEBI:29105"/>
        <label>2</label>
    </ligand>
</feature>
<dbReference type="PANTHER" id="PTHR31118">
    <property type="entry name" value="CYCLASE-LIKE PROTEIN 2"/>
    <property type="match status" value="1"/>
</dbReference>
<gene>
    <name evidence="9 10" type="primary">kynB</name>
    <name evidence="10" type="ORF">E0Y62_07310</name>
</gene>
<feature type="binding site" evidence="9">
    <location>
        <position position="52"/>
    </location>
    <ligand>
        <name>Zn(2+)</name>
        <dbReference type="ChEBI" id="CHEBI:29105"/>
        <label>1</label>
    </ligand>
</feature>
<evidence type="ECO:0000256" key="1">
    <source>
        <dbReference type="ARBA" id="ARBA00002204"/>
    </source>
</evidence>
<keyword evidence="4 9" id="KW-0378">Hydrolase</keyword>
<comment type="similarity">
    <text evidence="9">Belongs to the Cyclase 1 superfamily. KynB family.</text>
</comment>
<proteinExistence type="inferred from homology"/>
<dbReference type="EC" id="3.5.1.9" evidence="9"/>
<organism evidence="10 11">
    <name type="scientific">Cytobacillus praedii</name>
    <dbReference type="NCBI Taxonomy" id="1742358"/>
    <lineage>
        <taxon>Bacteria</taxon>
        <taxon>Bacillati</taxon>
        <taxon>Bacillota</taxon>
        <taxon>Bacilli</taxon>
        <taxon>Bacillales</taxon>
        <taxon>Bacillaceae</taxon>
        <taxon>Cytobacillus</taxon>
    </lineage>
</organism>
<dbReference type="InterPro" id="IPR037175">
    <property type="entry name" value="KFase_sf"/>
</dbReference>
<evidence type="ECO:0000256" key="4">
    <source>
        <dbReference type="ARBA" id="ARBA00022801"/>
    </source>
</evidence>
<feature type="binding site" evidence="9">
    <location>
        <position position="54"/>
    </location>
    <ligand>
        <name>Zn(2+)</name>
        <dbReference type="ChEBI" id="CHEBI:29105"/>
        <label>2</label>
    </ligand>
</feature>
<evidence type="ECO:0000256" key="9">
    <source>
        <dbReference type="HAMAP-Rule" id="MF_01969"/>
    </source>
</evidence>
<evidence type="ECO:0000256" key="3">
    <source>
        <dbReference type="ARBA" id="ARBA00022723"/>
    </source>
</evidence>
<feature type="binding site" evidence="9">
    <location>
        <position position="18"/>
    </location>
    <ligand>
        <name>substrate</name>
    </ligand>
</feature>
<feature type="binding site" evidence="9">
    <location>
        <position position="54"/>
    </location>
    <ligand>
        <name>Zn(2+)</name>
        <dbReference type="ChEBI" id="CHEBI:29105"/>
        <label>1</label>
    </ligand>
</feature>
<dbReference type="RefSeq" id="WP_057767676.1">
    <property type="nucleotide sequence ID" value="NZ_LMBX01000032.1"/>
</dbReference>
<dbReference type="GO" id="GO:0004061">
    <property type="term" value="F:arylformamidase activity"/>
    <property type="evidence" value="ECO:0007669"/>
    <property type="project" value="UniProtKB-UniRule"/>
</dbReference>
<comment type="catalytic activity">
    <reaction evidence="7 9">
        <text>N-formyl-L-kynurenine + H2O = L-kynurenine + formate + H(+)</text>
        <dbReference type="Rhea" id="RHEA:13009"/>
        <dbReference type="ChEBI" id="CHEBI:15377"/>
        <dbReference type="ChEBI" id="CHEBI:15378"/>
        <dbReference type="ChEBI" id="CHEBI:15740"/>
        <dbReference type="ChEBI" id="CHEBI:57959"/>
        <dbReference type="ChEBI" id="CHEBI:58629"/>
        <dbReference type="EC" id="3.5.1.9"/>
    </reaction>
</comment>
<dbReference type="GO" id="GO:0019441">
    <property type="term" value="P:L-tryptophan catabolic process to kynurenine"/>
    <property type="evidence" value="ECO:0007669"/>
    <property type="project" value="UniProtKB-UniRule"/>
</dbReference>
<dbReference type="InterPro" id="IPR017484">
    <property type="entry name" value="Kynurenine_formamidase_bac"/>
</dbReference>